<keyword evidence="7 12" id="KW-0862">Zinc</keyword>
<comment type="catalytic activity">
    <reaction evidence="9 13">
        <text>cytidine + H2O + H(+) = uridine + NH4(+)</text>
        <dbReference type="Rhea" id="RHEA:16069"/>
        <dbReference type="ChEBI" id="CHEBI:15377"/>
        <dbReference type="ChEBI" id="CHEBI:15378"/>
        <dbReference type="ChEBI" id="CHEBI:16704"/>
        <dbReference type="ChEBI" id="CHEBI:17562"/>
        <dbReference type="ChEBI" id="CHEBI:28938"/>
        <dbReference type="EC" id="3.5.4.5"/>
    </reaction>
</comment>
<dbReference type="GO" id="GO:0005829">
    <property type="term" value="C:cytosol"/>
    <property type="evidence" value="ECO:0007669"/>
    <property type="project" value="TreeGrafter"/>
</dbReference>
<comment type="function">
    <text evidence="2 13">This enzyme scavenges exogenous and endogenous cytidine and 2'-deoxycytidine for UMP synthesis.</text>
</comment>
<evidence type="ECO:0000256" key="12">
    <source>
        <dbReference type="PIRSR" id="PIRSR606262-3"/>
    </source>
</evidence>
<keyword evidence="5 12" id="KW-0479">Metal-binding</keyword>
<evidence type="ECO:0000256" key="1">
    <source>
        <dbReference type="ARBA" id="ARBA00001947"/>
    </source>
</evidence>
<dbReference type="NCBIfam" id="TIGR01354">
    <property type="entry name" value="cyt_deam_tetra"/>
    <property type="match status" value="1"/>
</dbReference>
<comment type="caution">
    <text evidence="15">The sequence shown here is derived from an EMBL/GenBank/DDBJ whole genome shotgun (WGS) entry which is preliminary data.</text>
</comment>
<dbReference type="GO" id="GO:0072527">
    <property type="term" value="P:pyrimidine-containing compound metabolic process"/>
    <property type="evidence" value="ECO:0007669"/>
    <property type="project" value="UniProtKB-ARBA"/>
</dbReference>
<evidence type="ECO:0000259" key="14">
    <source>
        <dbReference type="PROSITE" id="PS51747"/>
    </source>
</evidence>
<dbReference type="PROSITE" id="PS51747">
    <property type="entry name" value="CYT_DCMP_DEAMINASES_2"/>
    <property type="match status" value="1"/>
</dbReference>
<dbReference type="InterPro" id="IPR002125">
    <property type="entry name" value="CMP_dCMP_dom"/>
</dbReference>
<evidence type="ECO:0000313" key="16">
    <source>
        <dbReference type="Proteomes" id="UP001209878"/>
    </source>
</evidence>
<dbReference type="EC" id="3.5.4.5" evidence="4 13"/>
<dbReference type="GO" id="GO:0055086">
    <property type="term" value="P:nucleobase-containing small molecule metabolic process"/>
    <property type="evidence" value="ECO:0007669"/>
    <property type="project" value="UniProtKB-ARBA"/>
</dbReference>
<evidence type="ECO:0000256" key="11">
    <source>
        <dbReference type="PIRSR" id="PIRSR606262-2"/>
    </source>
</evidence>
<feature type="binding site" evidence="11">
    <location>
        <begin position="36"/>
        <end position="42"/>
    </location>
    <ligand>
        <name>substrate</name>
    </ligand>
</feature>
<evidence type="ECO:0000256" key="8">
    <source>
        <dbReference type="ARBA" id="ARBA00032005"/>
    </source>
</evidence>
<sequence>MQLAAKCREHAHCPYSNFRVGSAVLCEDGSIFTGCNVENACYGLSMCGERVAIMKAVSEGHKDFKAIAVCCDIKGAYKASCGACRQFIAEFGMDWDMYLVKPDMTWKKISFEPLLPMAFTPASLELERV</sequence>
<evidence type="ECO:0000256" key="7">
    <source>
        <dbReference type="ARBA" id="ARBA00022833"/>
    </source>
</evidence>
<evidence type="ECO:0000256" key="3">
    <source>
        <dbReference type="ARBA" id="ARBA00006576"/>
    </source>
</evidence>
<gene>
    <name evidence="15" type="ORF">NP493_545g01123</name>
</gene>
<dbReference type="InterPro" id="IPR050202">
    <property type="entry name" value="Cyt/Deoxycyt_deaminase"/>
</dbReference>
<dbReference type="InterPro" id="IPR006262">
    <property type="entry name" value="Cyt_deam_tetra"/>
</dbReference>
<keyword evidence="16" id="KW-1185">Reference proteome</keyword>
<evidence type="ECO:0000256" key="9">
    <source>
        <dbReference type="ARBA" id="ARBA00049558"/>
    </source>
</evidence>
<accession>A0AAD9NQ92</accession>
<organism evidence="15 16">
    <name type="scientific">Ridgeia piscesae</name>
    <name type="common">Tubeworm</name>
    <dbReference type="NCBI Taxonomy" id="27915"/>
    <lineage>
        <taxon>Eukaryota</taxon>
        <taxon>Metazoa</taxon>
        <taxon>Spiralia</taxon>
        <taxon>Lophotrochozoa</taxon>
        <taxon>Annelida</taxon>
        <taxon>Polychaeta</taxon>
        <taxon>Sedentaria</taxon>
        <taxon>Canalipalpata</taxon>
        <taxon>Sabellida</taxon>
        <taxon>Siboglinidae</taxon>
        <taxon>Ridgeia</taxon>
    </lineage>
</organism>
<comment type="cofactor">
    <cofactor evidence="1 12 13">
        <name>Zn(2+)</name>
        <dbReference type="ChEBI" id="CHEBI:29105"/>
    </cofactor>
</comment>
<evidence type="ECO:0000256" key="5">
    <source>
        <dbReference type="ARBA" id="ARBA00022723"/>
    </source>
</evidence>
<evidence type="ECO:0000256" key="6">
    <source>
        <dbReference type="ARBA" id="ARBA00022801"/>
    </source>
</evidence>
<dbReference type="SUPFAM" id="SSF53927">
    <property type="entry name" value="Cytidine deaminase-like"/>
    <property type="match status" value="1"/>
</dbReference>
<dbReference type="PANTHER" id="PTHR11644">
    <property type="entry name" value="CYTIDINE DEAMINASE"/>
    <property type="match status" value="1"/>
</dbReference>
<dbReference type="AlphaFoldDB" id="A0AAD9NQ92"/>
<keyword evidence="6 13" id="KW-0378">Hydrolase</keyword>
<dbReference type="PANTHER" id="PTHR11644:SF2">
    <property type="entry name" value="CYTIDINE DEAMINASE"/>
    <property type="match status" value="1"/>
</dbReference>
<dbReference type="Gene3D" id="3.40.140.10">
    <property type="entry name" value="Cytidine Deaminase, domain 2"/>
    <property type="match status" value="1"/>
</dbReference>
<feature type="active site" description="Proton donor" evidence="10">
    <location>
        <position position="49"/>
    </location>
</feature>
<dbReference type="GO" id="GO:0004126">
    <property type="term" value="F:cytidine deaminase activity"/>
    <property type="evidence" value="ECO:0007669"/>
    <property type="project" value="UniProtKB-UniRule"/>
</dbReference>
<evidence type="ECO:0000256" key="10">
    <source>
        <dbReference type="PIRSR" id="PIRSR606262-1"/>
    </source>
</evidence>
<feature type="binding site" evidence="12">
    <location>
        <position position="84"/>
    </location>
    <ligand>
        <name>Zn(2+)</name>
        <dbReference type="ChEBI" id="CHEBI:29105"/>
        <note>catalytic</note>
    </ligand>
</feature>
<protein>
    <recommendedName>
        <fullName evidence="4 13">Cytidine deaminase</fullName>
        <ecNumber evidence="4 13">3.5.4.5</ecNumber>
    </recommendedName>
    <alternativeName>
        <fullName evidence="8 13">Cytidine aminohydrolase</fullName>
    </alternativeName>
</protein>
<dbReference type="GO" id="GO:0008270">
    <property type="term" value="F:zinc ion binding"/>
    <property type="evidence" value="ECO:0007669"/>
    <property type="project" value="UniProtKB-UniRule"/>
</dbReference>
<feature type="binding site" evidence="12">
    <location>
        <position position="47"/>
    </location>
    <ligand>
        <name>Zn(2+)</name>
        <dbReference type="ChEBI" id="CHEBI:29105"/>
        <note>catalytic</note>
    </ligand>
</feature>
<dbReference type="CDD" id="cd01283">
    <property type="entry name" value="cytidine_deaminase"/>
    <property type="match status" value="1"/>
</dbReference>
<dbReference type="NCBIfam" id="NF004064">
    <property type="entry name" value="PRK05578.1"/>
    <property type="match status" value="1"/>
</dbReference>
<evidence type="ECO:0000256" key="13">
    <source>
        <dbReference type="RuleBase" id="RU364006"/>
    </source>
</evidence>
<evidence type="ECO:0000256" key="2">
    <source>
        <dbReference type="ARBA" id="ARBA00003949"/>
    </source>
</evidence>
<dbReference type="FunFam" id="3.40.140.10:FF:000008">
    <property type="entry name" value="Cytidine deaminase"/>
    <property type="match status" value="1"/>
</dbReference>
<dbReference type="Pfam" id="PF00383">
    <property type="entry name" value="dCMP_cyt_deam_1"/>
    <property type="match status" value="1"/>
</dbReference>
<dbReference type="EMBL" id="JAODUO010000545">
    <property type="protein sequence ID" value="KAK2178420.1"/>
    <property type="molecule type" value="Genomic_DNA"/>
</dbReference>
<feature type="domain" description="CMP/dCMP-type deaminase" evidence="14">
    <location>
        <begin position="1"/>
        <end position="122"/>
    </location>
</feature>
<evidence type="ECO:0000313" key="15">
    <source>
        <dbReference type="EMBL" id="KAK2178420.1"/>
    </source>
</evidence>
<dbReference type="Proteomes" id="UP001209878">
    <property type="component" value="Unassembled WGS sequence"/>
</dbReference>
<comment type="similarity">
    <text evidence="3 13">Belongs to the cytidine and deoxycytidylate deaminase family.</text>
</comment>
<name>A0AAD9NQ92_RIDPI</name>
<feature type="binding site" evidence="12">
    <location>
        <position position="81"/>
    </location>
    <ligand>
        <name>Zn(2+)</name>
        <dbReference type="ChEBI" id="CHEBI:29105"/>
        <note>catalytic</note>
    </ligand>
</feature>
<reference evidence="15" key="1">
    <citation type="journal article" date="2023" name="Mol. Biol. Evol.">
        <title>Third-Generation Sequencing Reveals the Adaptive Role of the Epigenome in Three Deep-Sea Polychaetes.</title>
        <authorList>
            <person name="Perez M."/>
            <person name="Aroh O."/>
            <person name="Sun Y."/>
            <person name="Lan Y."/>
            <person name="Juniper S.K."/>
            <person name="Young C.R."/>
            <person name="Angers B."/>
            <person name="Qian P.Y."/>
        </authorList>
    </citation>
    <scope>NUCLEOTIDE SEQUENCE</scope>
    <source>
        <strain evidence="15">R07B-5</strain>
    </source>
</reference>
<proteinExistence type="inferred from homology"/>
<comment type="catalytic activity">
    <reaction evidence="13">
        <text>2'-deoxycytidine + H2O + H(+) = 2'-deoxyuridine + NH4(+)</text>
        <dbReference type="Rhea" id="RHEA:13433"/>
        <dbReference type="ChEBI" id="CHEBI:15377"/>
        <dbReference type="ChEBI" id="CHEBI:15378"/>
        <dbReference type="ChEBI" id="CHEBI:15698"/>
        <dbReference type="ChEBI" id="CHEBI:16450"/>
        <dbReference type="ChEBI" id="CHEBI:28938"/>
        <dbReference type="EC" id="3.5.4.5"/>
    </reaction>
</comment>
<dbReference type="InterPro" id="IPR016193">
    <property type="entry name" value="Cytidine_deaminase-like"/>
</dbReference>
<evidence type="ECO:0000256" key="4">
    <source>
        <dbReference type="ARBA" id="ARBA00012783"/>
    </source>
</evidence>